<keyword evidence="5 13" id="KW-0732">Signal</keyword>
<evidence type="ECO:0000256" key="3">
    <source>
        <dbReference type="ARBA" id="ARBA00022525"/>
    </source>
</evidence>
<evidence type="ECO:0000256" key="12">
    <source>
        <dbReference type="SAM" id="MobiDB-lite"/>
    </source>
</evidence>
<dbReference type="AlphaFoldDB" id="A0A9W8MDJ1"/>
<evidence type="ECO:0000256" key="5">
    <source>
        <dbReference type="ARBA" id="ARBA00022729"/>
    </source>
</evidence>
<evidence type="ECO:0000256" key="6">
    <source>
        <dbReference type="ARBA" id="ARBA00023002"/>
    </source>
</evidence>
<name>A0A9W8MDJ1_9AGAR</name>
<feature type="region of interest" description="Disordered" evidence="12">
    <location>
        <begin position="264"/>
        <end position="425"/>
    </location>
</feature>
<proteinExistence type="inferred from homology"/>
<feature type="compositionally biased region" description="Low complexity" evidence="12">
    <location>
        <begin position="292"/>
        <end position="387"/>
    </location>
</feature>
<dbReference type="OrthoDB" id="2019572at2759"/>
<feature type="non-terminal residue" evidence="14">
    <location>
        <position position="1"/>
    </location>
</feature>
<feature type="signal peptide" evidence="13">
    <location>
        <begin position="1"/>
        <end position="22"/>
    </location>
</feature>
<sequence length="425" mass="45462">MKFEFSKSAFVAVSLFGMAVKAHVCAWHEAMWCLNGNTGKEDLNSYDIVSPLYQLSFRDWWFHHVNRCDEFPPAPGKFIDLPAGGSFKIEIASNRAKTELSYNGRDSSQWPDGETYPEDYNVPGCIISPNLHTQNHDRAAGTAFAIAYVSDIKQVTPQNLVVFSVRHKTPWKRVVYYDVPAAMPPCPPEGCICAWGWVPNGCGQPNMYHQAFRCRVTNSRSNTPLATPQPPKWCEGNPGACTKGAKQMIYWNQLEGNNIQVDGRDAAGDFKSPGYNEKVGFADGPQNDIFAGPPSSGGSSPPSSGGSSSPPSGSGNANTNTNTNTGSTSNSNTGGGSTTNTGSTSSGGTTSPSTGNTSSSNGGSTGPSGSTTSSDGSTPSPASGDSSLTTTTPRQSCLRNRRKRRQEEKMKRALGHHHHAMKRSF</sequence>
<keyword evidence="8" id="KW-0503">Monooxygenase</keyword>
<dbReference type="Pfam" id="PF22810">
    <property type="entry name" value="LPMO_AA14"/>
    <property type="match status" value="1"/>
</dbReference>
<evidence type="ECO:0000256" key="4">
    <source>
        <dbReference type="ARBA" id="ARBA00022723"/>
    </source>
</evidence>
<keyword evidence="6" id="KW-0560">Oxidoreductase</keyword>
<dbReference type="GO" id="GO:0004497">
    <property type="term" value="F:monooxygenase activity"/>
    <property type="evidence" value="ECO:0007669"/>
    <property type="project" value="UniProtKB-KW"/>
</dbReference>
<reference evidence="14" key="1">
    <citation type="submission" date="2022-06" db="EMBL/GenBank/DDBJ databases">
        <title>Genome Sequence of Candolleomyces eurysporus.</title>
        <authorList>
            <person name="Buettner E."/>
        </authorList>
    </citation>
    <scope>NUCLEOTIDE SEQUENCE</scope>
    <source>
        <strain evidence="14">VTCC 930004</strain>
    </source>
</reference>
<evidence type="ECO:0000256" key="13">
    <source>
        <dbReference type="SAM" id="SignalP"/>
    </source>
</evidence>
<evidence type="ECO:0000256" key="2">
    <source>
        <dbReference type="ARBA" id="ARBA00004613"/>
    </source>
</evidence>
<feature type="compositionally biased region" description="Basic residues" evidence="12">
    <location>
        <begin position="412"/>
        <end position="425"/>
    </location>
</feature>
<dbReference type="Proteomes" id="UP001140091">
    <property type="component" value="Unassembled WGS sequence"/>
</dbReference>
<comment type="similarity">
    <text evidence="11">Belongs to the polysaccharide monooxygenase AA14 family.</text>
</comment>
<keyword evidence="9" id="KW-1015">Disulfide bond</keyword>
<comment type="cofactor">
    <cofactor evidence="1">
        <name>Cu(2+)</name>
        <dbReference type="ChEBI" id="CHEBI:29036"/>
    </cofactor>
</comment>
<evidence type="ECO:0000256" key="11">
    <source>
        <dbReference type="ARBA" id="ARBA00046340"/>
    </source>
</evidence>
<keyword evidence="4" id="KW-0479">Metal-binding</keyword>
<accession>A0A9W8MDJ1</accession>
<comment type="caution">
    <text evidence="14">The sequence shown here is derived from an EMBL/GenBank/DDBJ whole genome shotgun (WGS) entry which is preliminary data.</text>
</comment>
<evidence type="ECO:0000256" key="7">
    <source>
        <dbReference type="ARBA" id="ARBA00023008"/>
    </source>
</evidence>
<feature type="compositionally biased region" description="Polar residues" evidence="12">
    <location>
        <begin position="388"/>
        <end position="398"/>
    </location>
</feature>
<keyword evidence="7" id="KW-0186">Copper</keyword>
<dbReference type="InterPro" id="IPR054497">
    <property type="entry name" value="LPMO_AA14"/>
</dbReference>
<keyword evidence="3" id="KW-0964">Secreted</keyword>
<dbReference type="EMBL" id="JANBPK010001209">
    <property type="protein sequence ID" value="KAJ2924699.1"/>
    <property type="molecule type" value="Genomic_DNA"/>
</dbReference>
<evidence type="ECO:0000313" key="14">
    <source>
        <dbReference type="EMBL" id="KAJ2924699.1"/>
    </source>
</evidence>
<evidence type="ECO:0000313" key="15">
    <source>
        <dbReference type="Proteomes" id="UP001140091"/>
    </source>
</evidence>
<protein>
    <submittedName>
        <fullName evidence="14">Uncharacterized protein</fullName>
    </submittedName>
</protein>
<keyword evidence="15" id="KW-1185">Reference proteome</keyword>
<dbReference type="GO" id="GO:0005576">
    <property type="term" value="C:extracellular region"/>
    <property type="evidence" value="ECO:0007669"/>
    <property type="project" value="UniProtKB-SubCell"/>
</dbReference>
<keyword evidence="10" id="KW-0325">Glycoprotein</keyword>
<evidence type="ECO:0000256" key="8">
    <source>
        <dbReference type="ARBA" id="ARBA00023033"/>
    </source>
</evidence>
<organism evidence="14 15">
    <name type="scientific">Candolleomyces eurysporus</name>
    <dbReference type="NCBI Taxonomy" id="2828524"/>
    <lineage>
        <taxon>Eukaryota</taxon>
        <taxon>Fungi</taxon>
        <taxon>Dikarya</taxon>
        <taxon>Basidiomycota</taxon>
        <taxon>Agaricomycotina</taxon>
        <taxon>Agaricomycetes</taxon>
        <taxon>Agaricomycetidae</taxon>
        <taxon>Agaricales</taxon>
        <taxon>Agaricineae</taxon>
        <taxon>Psathyrellaceae</taxon>
        <taxon>Candolleomyces</taxon>
    </lineage>
</organism>
<evidence type="ECO:0000256" key="10">
    <source>
        <dbReference type="ARBA" id="ARBA00023180"/>
    </source>
</evidence>
<dbReference type="GO" id="GO:0046872">
    <property type="term" value="F:metal ion binding"/>
    <property type="evidence" value="ECO:0007669"/>
    <property type="project" value="UniProtKB-KW"/>
</dbReference>
<evidence type="ECO:0000256" key="9">
    <source>
        <dbReference type="ARBA" id="ARBA00023157"/>
    </source>
</evidence>
<gene>
    <name evidence="14" type="ORF">H1R20_g12389</name>
</gene>
<evidence type="ECO:0000256" key="1">
    <source>
        <dbReference type="ARBA" id="ARBA00001973"/>
    </source>
</evidence>
<feature type="chain" id="PRO_5040785203" evidence="13">
    <location>
        <begin position="23"/>
        <end position="425"/>
    </location>
</feature>
<comment type="subcellular location">
    <subcellularLocation>
        <location evidence="2">Secreted</location>
    </subcellularLocation>
</comment>